<evidence type="ECO:0000313" key="2">
    <source>
        <dbReference type="Proteomes" id="UP000012065"/>
    </source>
</evidence>
<protein>
    <submittedName>
        <fullName evidence="1">Uncharacterized protein</fullName>
    </submittedName>
</protein>
<sequence length="183" mass="20167">MQPNSRFILAISRLLDPITPLCNAYFGVKIPVLTDAEGTPVLRLDLIDSKTNVTTNQRRSELEVEVKLDERSEVPTGPYSTLSKRSIWDWLFPNKGHTSGGTFAAVKTIGVLYQEDYLPRNSAAATADANGYSGFQVTAFANGTAIPDGSYKILVRALKITGNPTKEEDYEVWTSPTILVKRN</sequence>
<dbReference type="Proteomes" id="UP000012065">
    <property type="component" value="Unassembled WGS sequence"/>
</dbReference>
<accession>M5BTJ7</accession>
<dbReference type="AlphaFoldDB" id="M5BTJ7"/>
<name>M5BTJ7_THACB</name>
<evidence type="ECO:0000313" key="1">
    <source>
        <dbReference type="EMBL" id="CCO30546.1"/>
    </source>
</evidence>
<comment type="caution">
    <text evidence="1">The sequence shown here is derived from an EMBL/GenBank/DDBJ whole genome shotgun (WGS) entry which is preliminary data.</text>
</comment>
<reference evidence="1 2" key="1">
    <citation type="journal article" date="2013" name="J. Biotechnol.">
        <title>Establishment and interpretation of the genome sequence of the phytopathogenic fungus Rhizoctonia solani AG1-IB isolate 7/3/14.</title>
        <authorList>
            <person name="Wibberg D.W."/>
            <person name="Jelonek L.J."/>
            <person name="Rupp O.R."/>
            <person name="Hennig M.H."/>
            <person name="Eikmeyer F.E."/>
            <person name="Goesmann A.G."/>
            <person name="Hartmann A.H."/>
            <person name="Borriss R.B."/>
            <person name="Grosch R.G."/>
            <person name="Puehler A.P."/>
            <person name="Schlueter A.S."/>
        </authorList>
    </citation>
    <scope>NUCLEOTIDE SEQUENCE [LARGE SCALE GENOMIC DNA]</scope>
    <source>
        <strain evidence="2">AG1-IB / isolate 7/3/14</strain>
    </source>
</reference>
<proteinExistence type="predicted"/>
<dbReference type="HOGENOM" id="CLU_126718_0_0_1"/>
<organism evidence="1 2">
    <name type="scientific">Thanatephorus cucumeris (strain AG1-IB / isolate 7/3/14)</name>
    <name type="common">Lettuce bottom rot fungus</name>
    <name type="synonym">Rhizoctonia solani</name>
    <dbReference type="NCBI Taxonomy" id="1108050"/>
    <lineage>
        <taxon>Eukaryota</taxon>
        <taxon>Fungi</taxon>
        <taxon>Dikarya</taxon>
        <taxon>Basidiomycota</taxon>
        <taxon>Agaricomycotina</taxon>
        <taxon>Agaricomycetes</taxon>
        <taxon>Cantharellales</taxon>
        <taxon>Ceratobasidiaceae</taxon>
        <taxon>Rhizoctonia</taxon>
        <taxon>Rhizoctonia solani AG-1</taxon>
    </lineage>
</organism>
<gene>
    <name evidence="1" type="primary">PR_S1</name>
    <name evidence="1" type="ORF">BN14_04575</name>
</gene>
<dbReference type="EMBL" id="CAOJ01006613">
    <property type="protein sequence ID" value="CCO30546.1"/>
    <property type="molecule type" value="Genomic_DNA"/>
</dbReference>